<dbReference type="Gene3D" id="3.40.50.300">
    <property type="entry name" value="P-loop containing nucleotide triphosphate hydrolases"/>
    <property type="match status" value="1"/>
</dbReference>
<evidence type="ECO:0000256" key="4">
    <source>
        <dbReference type="ARBA" id="ARBA00022806"/>
    </source>
</evidence>
<evidence type="ECO:0000256" key="11">
    <source>
        <dbReference type="ARBA" id="ARBA00023242"/>
    </source>
</evidence>
<dbReference type="InterPro" id="IPR000330">
    <property type="entry name" value="SNF2_N"/>
</dbReference>
<feature type="region of interest" description="Disordered" evidence="13">
    <location>
        <begin position="210"/>
        <end position="239"/>
    </location>
</feature>
<dbReference type="FunFam" id="3.40.50.10810:FF:000008">
    <property type="entry name" value="Chromatin structure-remodeling complex subunit snf21"/>
    <property type="match status" value="1"/>
</dbReference>
<dbReference type="SMART" id="SM00592">
    <property type="entry name" value="BRK"/>
    <property type="match status" value="1"/>
</dbReference>
<keyword evidence="5" id="KW-0067">ATP-binding</keyword>
<dbReference type="InterPro" id="IPR027417">
    <property type="entry name" value="P-loop_NTPase"/>
</dbReference>
<evidence type="ECO:0000259" key="14">
    <source>
        <dbReference type="PROSITE" id="PS50014"/>
    </source>
</evidence>
<feature type="compositionally biased region" description="Acidic residues" evidence="13">
    <location>
        <begin position="679"/>
        <end position="692"/>
    </location>
</feature>
<keyword evidence="4" id="KW-0347">Helicase</keyword>
<dbReference type="Pfam" id="PF14619">
    <property type="entry name" value="SnAC"/>
    <property type="match status" value="1"/>
</dbReference>
<comment type="caution">
    <text evidence="19">The sequence shown here is derived from an EMBL/GenBank/DDBJ whole genome shotgun (WGS) entry which is preliminary data.</text>
</comment>
<dbReference type="InterPro" id="IPR038718">
    <property type="entry name" value="SNF2-like_sf"/>
</dbReference>
<dbReference type="SMART" id="SM01314">
    <property type="entry name" value="SnAC"/>
    <property type="match status" value="1"/>
</dbReference>
<dbReference type="SMART" id="SM00297">
    <property type="entry name" value="BROMO"/>
    <property type="match status" value="1"/>
</dbReference>
<dbReference type="Gene3D" id="3.40.50.10810">
    <property type="entry name" value="Tandem AAA-ATPase domain"/>
    <property type="match status" value="1"/>
</dbReference>
<dbReference type="SMART" id="SM00490">
    <property type="entry name" value="HELICc"/>
    <property type="match status" value="1"/>
</dbReference>
<evidence type="ECO:0000256" key="9">
    <source>
        <dbReference type="ARBA" id="ARBA00023159"/>
    </source>
</evidence>
<protein>
    <recommendedName>
        <fullName evidence="21">ATP-dependent helicase brm</fullName>
    </recommendedName>
</protein>
<feature type="compositionally biased region" description="Basic residues" evidence="13">
    <location>
        <begin position="610"/>
        <end position="619"/>
    </location>
</feature>
<feature type="compositionally biased region" description="Polar residues" evidence="13">
    <location>
        <begin position="259"/>
        <end position="274"/>
    </location>
</feature>
<dbReference type="InterPro" id="IPR014001">
    <property type="entry name" value="Helicase_ATP-bd"/>
</dbReference>
<feature type="compositionally biased region" description="Polar residues" evidence="13">
    <location>
        <begin position="212"/>
        <end position="227"/>
    </location>
</feature>
<dbReference type="InterPro" id="IPR006576">
    <property type="entry name" value="BRK_domain"/>
</dbReference>
<reference evidence="19 20" key="1">
    <citation type="submission" date="2024-03" db="EMBL/GenBank/DDBJ databases">
        <title>Adaptation during the transition from Ophiocordyceps entomopathogen to insect associate is accompanied by gene loss and intensified selection.</title>
        <authorList>
            <person name="Ward C.M."/>
            <person name="Onetto C.A."/>
            <person name="Borneman A.R."/>
        </authorList>
    </citation>
    <scope>NUCLEOTIDE SEQUENCE [LARGE SCALE GENOMIC DNA]</scope>
    <source>
        <strain evidence="19">AWRI1</strain>
        <tissue evidence="19">Single Adult Female</tissue>
    </source>
</reference>
<keyword evidence="20" id="KW-1185">Reference proteome</keyword>
<evidence type="ECO:0000256" key="8">
    <source>
        <dbReference type="ARBA" id="ARBA00023117"/>
    </source>
</evidence>
<dbReference type="Gene3D" id="1.20.920.10">
    <property type="entry name" value="Bromodomain-like"/>
    <property type="match status" value="1"/>
</dbReference>
<dbReference type="CDD" id="cd17996">
    <property type="entry name" value="DEXHc_SMARCA2_SMARCA4"/>
    <property type="match status" value="1"/>
</dbReference>
<dbReference type="InterPro" id="IPR037259">
    <property type="entry name" value="BRK_sf"/>
</dbReference>
<feature type="region of interest" description="Disordered" evidence="13">
    <location>
        <begin position="1382"/>
        <end position="1416"/>
    </location>
</feature>
<keyword evidence="9" id="KW-0010">Activator</keyword>
<evidence type="ECO:0000256" key="3">
    <source>
        <dbReference type="ARBA" id="ARBA00022801"/>
    </source>
</evidence>
<feature type="region of interest" description="Disordered" evidence="13">
    <location>
        <begin position="679"/>
        <end position="703"/>
    </location>
</feature>
<feature type="compositionally biased region" description="Basic and acidic residues" evidence="13">
    <location>
        <begin position="598"/>
        <end position="609"/>
    </location>
</feature>
<dbReference type="GO" id="GO:0042393">
    <property type="term" value="F:histone binding"/>
    <property type="evidence" value="ECO:0007669"/>
    <property type="project" value="InterPro"/>
</dbReference>
<dbReference type="PROSITE" id="PS51204">
    <property type="entry name" value="HSA"/>
    <property type="match status" value="1"/>
</dbReference>
<dbReference type="SUPFAM" id="SSF52540">
    <property type="entry name" value="P-loop containing nucleoside triphosphate hydrolases"/>
    <property type="match status" value="2"/>
</dbReference>
<dbReference type="PROSITE" id="PS50014">
    <property type="entry name" value="BROMODOMAIN_2"/>
    <property type="match status" value="1"/>
</dbReference>
<accession>A0AAN9TJ95</accession>
<evidence type="ECO:0000256" key="1">
    <source>
        <dbReference type="ARBA" id="ARBA00004123"/>
    </source>
</evidence>
<dbReference type="SMART" id="SM00573">
    <property type="entry name" value="HSA"/>
    <property type="match status" value="1"/>
</dbReference>
<evidence type="ECO:0000256" key="7">
    <source>
        <dbReference type="ARBA" id="ARBA00023015"/>
    </source>
</evidence>
<dbReference type="InterPro" id="IPR018359">
    <property type="entry name" value="Bromodomain_CS"/>
</dbReference>
<dbReference type="SMART" id="SM00487">
    <property type="entry name" value="DEXDc"/>
    <property type="match status" value="1"/>
</dbReference>
<keyword evidence="10" id="KW-0804">Transcription</keyword>
<keyword evidence="6" id="KW-0156">Chromatin regulator</keyword>
<dbReference type="SMART" id="SM00951">
    <property type="entry name" value="QLQ"/>
    <property type="match status" value="1"/>
</dbReference>
<evidence type="ECO:0000256" key="13">
    <source>
        <dbReference type="SAM" id="MobiDB-lite"/>
    </source>
</evidence>
<keyword evidence="2" id="KW-0547">Nucleotide-binding</keyword>
<comment type="subcellular location">
    <subcellularLocation>
        <location evidence="1">Nucleus</location>
    </subcellularLocation>
</comment>
<evidence type="ECO:0008006" key="21">
    <source>
        <dbReference type="Google" id="ProtNLM"/>
    </source>
</evidence>
<dbReference type="GO" id="GO:0048513">
    <property type="term" value="P:animal organ development"/>
    <property type="evidence" value="ECO:0007669"/>
    <property type="project" value="UniProtKB-ARBA"/>
</dbReference>
<dbReference type="GO" id="GO:0005524">
    <property type="term" value="F:ATP binding"/>
    <property type="evidence" value="ECO:0007669"/>
    <property type="project" value="UniProtKB-KW"/>
</dbReference>
<proteinExistence type="predicted"/>
<keyword evidence="7" id="KW-0805">Transcription regulation</keyword>
<dbReference type="GO" id="GO:0006355">
    <property type="term" value="P:regulation of DNA-templated transcription"/>
    <property type="evidence" value="ECO:0007669"/>
    <property type="project" value="InterPro"/>
</dbReference>
<dbReference type="InterPro" id="IPR036427">
    <property type="entry name" value="Bromodomain-like_sf"/>
</dbReference>
<feature type="region of interest" description="Disordered" evidence="13">
    <location>
        <begin position="1"/>
        <end position="104"/>
    </location>
</feature>
<dbReference type="InterPro" id="IPR049730">
    <property type="entry name" value="SNF2/RAD54-like_C"/>
</dbReference>
<keyword evidence="8 12" id="KW-0103">Bromodomain</keyword>
<dbReference type="EMBL" id="JBBCAQ010000017">
    <property type="protein sequence ID" value="KAK7597751.1"/>
    <property type="molecule type" value="Genomic_DNA"/>
</dbReference>
<dbReference type="PROSITE" id="PS51666">
    <property type="entry name" value="QLQ"/>
    <property type="match status" value="1"/>
</dbReference>
<feature type="domain" description="Helicase C-terminal" evidence="16">
    <location>
        <begin position="1083"/>
        <end position="1244"/>
    </location>
</feature>
<evidence type="ECO:0000256" key="12">
    <source>
        <dbReference type="PROSITE-ProRule" id="PRU00035"/>
    </source>
</evidence>
<dbReference type="PROSITE" id="PS51194">
    <property type="entry name" value="HELICASE_CTER"/>
    <property type="match status" value="1"/>
</dbReference>
<feature type="compositionally biased region" description="Polar residues" evidence="13">
    <location>
        <begin position="92"/>
        <end position="104"/>
    </location>
</feature>
<dbReference type="PANTHER" id="PTHR10799">
    <property type="entry name" value="SNF2/RAD54 HELICASE FAMILY"/>
    <property type="match status" value="1"/>
</dbReference>
<evidence type="ECO:0000259" key="15">
    <source>
        <dbReference type="PROSITE" id="PS51192"/>
    </source>
</evidence>
<dbReference type="InterPro" id="IPR014012">
    <property type="entry name" value="HSA_dom"/>
</dbReference>
<dbReference type="InterPro" id="IPR014978">
    <property type="entry name" value="Gln-Leu-Gln_QLQ"/>
</dbReference>
<dbReference type="GO" id="GO:0048731">
    <property type="term" value="P:system development"/>
    <property type="evidence" value="ECO:0007669"/>
    <property type="project" value="UniProtKB-ARBA"/>
</dbReference>
<evidence type="ECO:0000259" key="18">
    <source>
        <dbReference type="PROSITE" id="PS51666"/>
    </source>
</evidence>
<evidence type="ECO:0000313" key="20">
    <source>
        <dbReference type="Proteomes" id="UP001367676"/>
    </source>
</evidence>
<feature type="region of interest" description="Disordered" evidence="13">
    <location>
        <begin position="343"/>
        <end position="370"/>
    </location>
</feature>
<dbReference type="SUPFAM" id="SSF160481">
    <property type="entry name" value="BRK domain-like"/>
    <property type="match status" value="1"/>
</dbReference>
<dbReference type="Pfam" id="PF07529">
    <property type="entry name" value="HSA"/>
    <property type="match status" value="1"/>
</dbReference>
<dbReference type="Pfam" id="PF00176">
    <property type="entry name" value="SNF2-rel_dom"/>
    <property type="match status" value="1"/>
</dbReference>
<evidence type="ECO:0000256" key="5">
    <source>
        <dbReference type="ARBA" id="ARBA00022840"/>
    </source>
</evidence>
<dbReference type="Pfam" id="PF00439">
    <property type="entry name" value="Bromodomain"/>
    <property type="match status" value="1"/>
</dbReference>
<evidence type="ECO:0000259" key="17">
    <source>
        <dbReference type="PROSITE" id="PS51204"/>
    </source>
</evidence>
<dbReference type="SUPFAM" id="SSF47370">
    <property type="entry name" value="Bromodomain"/>
    <property type="match status" value="1"/>
</dbReference>
<dbReference type="GO" id="GO:0004386">
    <property type="term" value="F:helicase activity"/>
    <property type="evidence" value="ECO:0007669"/>
    <property type="project" value="UniProtKB-KW"/>
</dbReference>
<dbReference type="Pfam" id="PF08880">
    <property type="entry name" value="QLQ"/>
    <property type="match status" value="1"/>
</dbReference>
<dbReference type="Proteomes" id="UP001367676">
    <property type="component" value="Unassembled WGS sequence"/>
</dbReference>
<dbReference type="Pfam" id="PF07533">
    <property type="entry name" value="BRK"/>
    <property type="match status" value="1"/>
</dbReference>
<dbReference type="PRINTS" id="PR00503">
    <property type="entry name" value="BROMODOMAIN"/>
</dbReference>
<dbReference type="InterPro" id="IPR001650">
    <property type="entry name" value="Helicase_C-like"/>
</dbReference>
<dbReference type="Gene3D" id="3.40.5.120">
    <property type="match status" value="1"/>
</dbReference>
<dbReference type="GO" id="GO:0005634">
    <property type="term" value="C:nucleus"/>
    <property type="evidence" value="ECO:0007669"/>
    <property type="project" value="UniProtKB-SubCell"/>
</dbReference>
<feature type="region of interest" description="Disordered" evidence="13">
    <location>
        <begin position="252"/>
        <end position="320"/>
    </location>
</feature>
<feature type="domain" description="QLQ" evidence="18">
    <location>
        <begin position="165"/>
        <end position="200"/>
    </location>
</feature>
<dbReference type="Pfam" id="PF00271">
    <property type="entry name" value="Helicase_C"/>
    <property type="match status" value="1"/>
</dbReference>
<evidence type="ECO:0000259" key="16">
    <source>
        <dbReference type="PROSITE" id="PS51194"/>
    </source>
</evidence>
<gene>
    <name evidence="19" type="ORF">V9T40_009976</name>
</gene>
<feature type="domain" description="Bromo" evidence="14">
    <location>
        <begin position="1442"/>
        <end position="1512"/>
    </location>
</feature>
<feature type="compositionally biased region" description="Basic and acidic residues" evidence="13">
    <location>
        <begin position="693"/>
        <end position="703"/>
    </location>
</feature>
<feature type="region of interest" description="Disordered" evidence="13">
    <location>
        <begin position="141"/>
        <end position="160"/>
    </location>
</feature>
<feature type="compositionally biased region" description="Polar residues" evidence="13">
    <location>
        <begin position="285"/>
        <end position="307"/>
    </location>
</feature>
<dbReference type="FunFam" id="1.20.5.170:FF:000008">
    <property type="entry name" value="probable global transcription activator SNF2L2 isoform X1"/>
    <property type="match status" value="1"/>
</dbReference>
<feature type="compositionally biased region" description="Pro residues" evidence="13">
    <location>
        <begin position="7"/>
        <end position="26"/>
    </location>
</feature>
<dbReference type="PROSITE" id="PS00633">
    <property type="entry name" value="BROMODOMAIN_1"/>
    <property type="match status" value="1"/>
</dbReference>
<organism evidence="19 20">
    <name type="scientific">Parthenolecanium corni</name>
    <dbReference type="NCBI Taxonomy" id="536013"/>
    <lineage>
        <taxon>Eukaryota</taxon>
        <taxon>Metazoa</taxon>
        <taxon>Ecdysozoa</taxon>
        <taxon>Arthropoda</taxon>
        <taxon>Hexapoda</taxon>
        <taxon>Insecta</taxon>
        <taxon>Pterygota</taxon>
        <taxon>Neoptera</taxon>
        <taxon>Paraneoptera</taxon>
        <taxon>Hemiptera</taxon>
        <taxon>Sternorrhyncha</taxon>
        <taxon>Coccoidea</taxon>
        <taxon>Coccidae</taxon>
        <taxon>Parthenolecanium</taxon>
    </lineage>
</organism>
<dbReference type="GO" id="GO:0016787">
    <property type="term" value="F:hydrolase activity"/>
    <property type="evidence" value="ECO:0007669"/>
    <property type="project" value="UniProtKB-KW"/>
</dbReference>
<dbReference type="FunFam" id="3.40.50.300:FF:003020">
    <property type="entry name" value="SNF2-related domain-containing protein"/>
    <property type="match status" value="1"/>
</dbReference>
<dbReference type="PROSITE" id="PS51192">
    <property type="entry name" value="HELICASE_ATP_BIND_1"/>
    <property type="match status" value="1"/>
</dbReference>
<sequence length="1533" mass="174317">MASPSPQSSPMPPPPAPSPMGPPQTSPSPSGMIAPPSQSMVPPHHSHNPSAYHGPPPHMMNQMNGPNGPPTSIPVQGNQIYAQHGGPANGPPMQTQPRQAGPSQENLIKLQEAIDLMEKQGLQEDPKYFNLIALRARHTNMEQHPRTPAQAPGHPGPPMNSGKHAFTTIQMQQLRAQIMAYRYLARNQSLSPEILMAIQGKKNEMPMGMPNAGSNTPSGAFQQSRSPSDAGDMMDANAASPNMMPPNMRLLSGPPPQVSGPQTGGMSPMSSPHQGGNVMVRPHGSAQSSPPNMGSQPSNIRSMQQSHMGMPVPPSSPSQMHQPLLPNVPQMQGAVLVPPNTVAPPGPPVPGQGMSHATPASQPAPAGHQLPQRNVRVTSVPKPNGIDPLLILQERENRIASRIAHRMDELINLPTTMSEDVRMKAEIELRSLRVLNFQRQLRAEVLACTRRETTLETAVNIKAYKRTKRQGLREARATEKLEKQQRLEADRKKRQKHQEYLSAVLQHGKDLREFHRNNLARISRLNKAVLNYHANAEREQKKEQERIEKERMRRLMAEDEEGYRKLIDQKKDKRLAFLLSQTDEYICNLTEMVKQHKIEQRKKQEENEKKKKVKKKKKRLDGESSATDLDLDDSSQQSDLHVTVMEVSTGKQLKGEDAPLVSQINSWLEAHPGWEVIEESDDDEDEEEEEYMGVEKDDKEKATEDKAKDVIRKAKVEDDEYKTTSEEHTYYSIAHTVHECVTEQASIMVNGKLKEYQIKGLEWLVSLYNNNLNGILADEMGLGKTIQTIALITYLMEKKRVNGPFLIIVPLSTLSNWALEFEKWSPSVLVVAYKGSPGIRKRLQDHIKSSKFNVLLTTYEYVIKDKSILAKIHWKYMIIDEGHRMKNHHCKLTQVLNTHYIAPHRLLLTGTPLQNKLPELWALLNFLLPSIFKSCSTFEQWFNAPFATTGEKVELNEEETILIIRRLHKVLRPFLLRRLKKEVESQLPDKVEYIIKCDMSGLQRVLYRHMQSKGVLLTDGSEKGKEGKGGAKALMNTIVQLRKLCNHPFMFQHIEEKYCDHVGTGGGPLNGPDLYRVSGKFEFLDRILPKLKATDHRVLLFCQMTSLMNIMEDYLNWRGFQYLRLDGTTKSEDRGDLLKKFNSPESEYFIFLLSTRAGGLGLNLQAADTVIIFDSDWNPHQDLQAQDRAHRIGQQNEVRVLRLITVNSVEERILAAARYKLNMDEKVIQAGMFDQKSTGSERQQFLQTILHQDDGDDEEENEVPDDETVNQMIARRETEFETYQRMDIERRREDAKLGANRKSRLVEEAELPEWLVKDDEEVESWTYSEDPSTQVGMGRGSRMRREVDYSDSLKEKEWLKDIDDSIDDFGDDDDDDVRITKKTRKRKKRGSIDDDDDDPPVVYPKKKRAASSVSTMDKASEAKLKRQLKKIMDIVIKYADSDSRILSEPFMKLPSRRKLPDYYEVIKKPIDIKKILTKIDENRYNCLEDLHSDFNLLCKNAQRYNEESSLIHEDSIVLESVFANAMERVASLD</sequence>
<evidence type="ECO:0000256" key="2">
    <source>
        <dbReference type="ARBA" id="ARBA00022741"/>
    </source>
</evidence>
<feature type="region of interest" description="Disordered" evidence="13">
    <location>
        <begin position="598"/>
        <end position="635"/>
    </location>
</feature>
<feature type="domain" description="HSA" evidence="17">
    <location>
        <begin position="485"/>
        <end position="557"/>
    </location>
</feature>
<dbReference type="GO" id="GO:0006325">
    <property type="term" value="P:chromatin organization"/>
    <property type="evidence" value="ECO:0007669"/>
    <property type="project" value="UniProtKB-KW"/>
</dbReference>
<name>A0AAN9TJ95_9HEMI</name>
<dbReference type="CDD" id="cd18793">
    <property type="entry name" value="SF2_C_SNF"/>
    <property type="match status" value="1"/>
</dbReference>
<dbReference type="Gene3D" id="1.20.5.170">
    <property type="match status" value="1"/>
</dbReference>
<evidence type="ECO:0000313" key="19">
    <source>
        <dbReference type="EMBL" id="KAK7597751.1"/>
    </source>
</evidence>
<keyword evidence="11" id="KW-0539">Nucleus</keyword>
<dbReference type="InterPro" id="IPR001487">
    <property type="entry name" value="Bromodomain"/>
</dbReference>
<evidence type="ECO:0000256" key="6">
    <source>
        <dbReference type="ARBA" id="ARBA00022853"/>
    </source>
</evidence>
<keyword evidence="3" id="KW-0378">Hydrolase</keyword>
<feature type="domain" description="Helicase ATP-binding" evidence="15">
    <location>
        <begin position="765"/>
        <end position="930"/>
    </location>
</feature>
<evidence type="ECO:0000256" key="10">
    <source>
        <dbReference type="ARBA" id="ARBA00023163"/>
    </source>
</evidence>
<dbReference type="InterPro" id="IPR029295">
    <property type="entry name" value="SnAC"/>
</dbReference>